<feature type="transmembrane region" description="Helical" evidence="6">
    <location>
        <begin position="335"/>
        <end position="352"/>
    </location>
</feature>
<keyword evidence="2" id="KW-0813">Transport</keyword>
<proteinExistence type="predicted"/>
<evidence type="ECO:0000256" key="3">
    <source>
        <dbReference type="ARBA" id="ARBA00022692"/>
    </source>
</evidence>
<evidence type="ECO:0000256" key="4">
    <source>
        <dbReference type="ARBA" id="ARBA00022989"/>
    </source>
</evidence>
<dbReference type="PRINTS" id="PR01036">
    <property type="entry name" value="TCRTETB"/>
</dbReference>
<feature type="transmembrane region" description="Helical" evidence="6">
    <location>
        <begin position="140"/>
        <end position="160"/>
    </location>
</feature>
<organism evidence="8 9">
    <name type="scientific">Lactiplantibacillus mudanjiangensis</name>
    <dbReference type="NCBI Taxonomy" id="1296538"/>
    <lineage>
        <taxon>Bacteria</taxon>
        <taxon>Bacillati</taxon>
        <taxon>Bacillota</taxon>
        <taxon>Bacilli</taxon>
        <taxon>Lactobacillales</taxon>
        <taxon>Lactobacillaceae</taxon>
        <taxon>Lactiplantibacillus</taxon>
    </lineage>
</organism>
<dbReference type="InterPro" id="IPR020846">
    <property type="entry name" value="MFS_dom"/>
</dbReference>
<dbReference type="Gene3D" id="1.20.1720.10">
    <property type="entry name" value="Multidrug resistance protein D"/>
    <property type="match status" value="1"/>
</dbReference>
<evidence type="ECO:0000313" key="8">
    <source>
        <dbReference type="EMBL" id="VDG28806.1"/>
    </source>
</evidence>
<evidence type="ECO:0000313" key="9">
    <source>
        <dbReference type="Proteomes" id="UP000289996"/>
    </source>
</evidence>
<feature type="domain" description="Major facilitator superfamily (MFS) profile" evidence="7">
    <location>
        <begin position="12"/>
        <end position="465"/>
    </location>
</feature>
<feature type="transmembrane region" description="Helical" evidence="6">
    <location>
        <begin position="53"/>
        <end position="73"/>
    </location>
</feature>
<dbReference type="AlphaFoldDB" id="A0A660DZI6"/>
<feature type="transmembrane region" description="Helical" evidence="6">
    <location>
        <begin position="270"/>
        <end position="289"/>
    </location>
</feature>
<dbReference type="OrthoDB" id="9816041at2"/>
<dbReference type="InterPro" id="IPR036259">
    <property type="entry name" value="MFS_trans_sf"/>
</dbReference>
<dbReference type="Proteomes" id="UP000289996">
    <property type="component" value="Unassembled WGS sequence"/>
</dbReference>
<feature type="transmembrane region" description="Helical" evidence="6">
    <location>
        <begin position="228"/>
        <end position="249"/>
    </location>
</feature>
<evidence type="ECO:0000256" key="5">
    <source>
        <dbReference type="ARBA" id="ARBA00023136"/>
    </source>
</evidence>
<keyword evidence="5 6" id="KW-0472">Membrane</keyword>
<dbReference type="GO" id="GO:0022857">
    <property type="term" value="F:transmembrane transporter activity"/>
    <property type="evidence" value="ECO:0007669"/>
    <property type="project" value="InterPro"/>
</dbReference>
<feature type="transmembrane region" description="Helical" evidence="6">
    <location>
        <begin position="166"/>
        <end position="184"/>
    </location>
</feature>
<reference evidence="8 9" key="1">
    <citation type="submission" date="2018-11" db="EMBL/GenBank/DDBJ databases">
        <authorList>
            <person name="Wuyts S."/>
        </authorList>
    </citation>
    <scope>NUCLEOTIDE SEQUENCE [LARGE SCALE GENOMIC DNA]</scope>
    <source>
        <strain evidence="8">Lactobacillus mudanjiangensis AMBF249</strain>
    </source>
</reference>
<sequence length="467" mass="50565">MTQQNQSVTKNTLYSILAAGLLSFMGILVETSMNVTFPKLMQTMHVPLTTVQWLTTGYLLVVTMMMIASAHLLKRYPAKQLFLVAISCFTVGAVLAACATTFPVLMTARVIQALSTGISTPLLFHIILTQIPRRQTGTYNGMAAMIISLAPALGPTYGGLLTTNVTWRAIFWWLLPLIVIVFLIGQTHLDLPANDRHDRFDWQGFVWLAALLIGLDLTFNQAGQHGFLSVNFGIGLLVSLGLMFGLIHYNRQSAVHLIDLKIFRNLVVDWHLLAYFLLQFINIGSSFVLPNVAQLVLGQDAFTAGLMLLPGALLGASLAPVAGHLLDRVGAYRPILSGLVAMVIGCLALVLWQAKLTVILIGSFYLILRVGFAFAFGNTITNASQQVAMHQKADINAAFNMAQQYAGSLGTGILAAIIGACQLMPGAAKTTTAAGAHIDYWVLLLLAGIALGSIWQSRRISKESRNA</sequence>
<keyword evidence="3 6" id="KW-0812">Transmembrane</keyword>
<feature type="transmembrane region" description="Helical" evidence="6">
    <location>
        <begin position="301"/>
        <end position="323"/>
    </location>
</feature>
<feature type="transmembrane region" description="Helical" evidence="6">
    <location>
        <begin position="110"/>
        <end position="128"/>
    </location>
</feature>
<gene>
    <name evidence="8" type="ORF">MUDAN_MDHGFNIF_03202</name>
</gene>
<evidence type="ECO:0000256" key="2">
    <source>
        <dbReference type="ARBA" id="ARBA00022448"/>
    </source>
</evidence>
<name>A0A660DZI6_9LACO</name>
<comment type="subcellular location">
    <subcellularLocation>
        <location evidence="1">Cell membrane</location>
        <topology evidence="1">Multi-pass membrane protein</topology>
    </subcellularLocation>
</comment>
<feature type="transmembrane region" description="Helical" evidence="6">
    <location>
        <begin position="80"/>
        <end position="104"/>
    </location>
</feature>
<feature type="transmembrane region" description="Helical" evidence="6">
    <location>
        <begin position="405"/>
        <end position="426"/>
    </location>
</feature>
<dbReference type="PANTHER" id="PTHR42718">
    <property type="entry name" value="MAJOR FACILITATOR SUPERFAMILY MULTIDRUG TRANSPORTER MFSC"/>
    <property type="match status" value="1"/>
</dbReference>
<evidence type="ECO:0000256" key="1">
    <source>
        <dbReference type="ARBA" id="ARBA00004651"/>
    </source>
</evidence>
<dbReference type="PROSITE" id="PS50850">
    <property type="entry name" value="MFS"/>
    <property type="match status" value="1"/>
</dbReference>
<dbReference type="GO" id="GO:0005886">
    <property type="term" value="C:plasma membrane"/>
    <property type="evidence" value="ECO:0007669"/>
    <property type="project" value="UniProtKB-SubCell"/>
</dbReference>
<feature type="transmembrane region" description="Helical" evidence="6">
    <location>
        <begin position="12"/>
        <end position="33"/>
    </location>
</feature>
<feature type="transmembrane region" description="Helical" evidence="6">
    <location>
        <begin position="358"/>
        <end position="384"/>
    </location>
</feature>
<dbReference type="EMBL" id="UYIG01000124">
    <property type="protein sequence ID" value="VDG28806.1"/>
    <property type="molecule type" value="Genomic_DNA"/>
</dbReference>
<evidence type="ECO:0000259" key="7">
    <source>
        <dbReference type="PROSITE" id="PS50850"/>
    </source>
</evidence>
<evidence type="ECO:0000256" key="6">
    <source>
        <dbReference type="SAM" id="Phobius"/>
    </source>
</evidence>
<feature type="transmembrane region" description="Helical" evidence="6">
    <location>
        <begin position="205"/>
        <end position="222"/>
    </location>
</feature>
<keyword evidence="4 6" id="KW-1133">Transmembrane helix</keyword>
<dbReference type="Pfam" id="PF07690">
    <property type="entry name" value="MFS_1"/>
    <property type="match status" value="1"/>
</dbReference>
<accession>A0A660DZI6</accession>
<feature type="transmembrane region" description="Helical" evidence="6">
    <location>
        <begin position="438"/>
        <end position="455"/>
    </location>
</feature>
<dbReference type="PANTHER" id="PTHR42718:SF9">
    <property type="entry name" value="MAJOR FACILITATOR SUPERFAMILY MULTIDRUG TRANSPORTER MFSC"/>
    <property type="match status" value="1"/>
</dbReference>
<dbReference type="InterPro" id="IPR011701">
    <property type="entry name" value="MFS"/>
</dbReference>
<dbReference type="Gene3D" id="1.20.1250.20">
    <property type="entry name" value="MFS general substrate transporter like domains"/>
    <property type="match status" value="1"/>
</dbReference>
<dbReference type="SUPFAM" id="SSF103473">
    <property type="entry name" value="MFS general substrate transporter"/>
    <property type="match status" value="1"/>
</dbReference>
<protein>
    <recommendedName>
        <fullName evidence="7">Major facilitator superfamily (MFS) profile domain-containing protein</fullName>
    </recommendedName>
</protein>
<keyword evidence="9" id="KW-1185">Reference proteome</keyword>
<dbReference type="RefSeq" id="WP_130851861.1">
    <property type="nucleotide sequence ID" value="NZ_UYIG01000124.1"/>
</dbReference>